<keyword evidence="2" id="KW-1185">Reference proteome</keyword>
<dbReference type="PANTHER" id="PTHR47475">
    <property type="entry name" value="CHROMOSOME TRANSMISSION FIDELITY PROTEIN 8"/>
    <property type="match status" value="1"/>
</dbReference>
<proteinExistence type="predicted"/>
<dbReference type="PANTHER" id="PTHR47475:SF2">
    <property type="entry name" value="CHROMOSOME TRANSMISSION FIDELITY PROTEIN 8"/>
    <property type="match status" value="1"/>
</dbReference>
<dbReference type="EMBL" id="JBJUIK010000008">
    <property type="protein sequence ID" value="KAL3521517.1"/>
    <property type="molecule type" value="Genomic_DNA"/>
</dbReference>
<reference evidence="1 2" key="1">
    <citation type="submission" date="2024-11" db="EMBL/GenBank/DDBJ databases">
        <title>A near-complete genome assembly of Cinchona calisaya.</title>
        <authorList>
            <person name="Lian D.C."/>
            <person name="Zhao X.W."/>
            <person name="Wei L."/>
        </authorList>
    </citation>
    <scope>NUCLEOTIDE SEQUENCE [LARGE SCALE GENOMIC DNA]</scope>
    <source>
        <tissue evidence="1">Nenye</tissue>
    </source>
</reference>
<evidence type="ECO:0000313" key="2">
    <source>
        <dbReference type="Proteomes" id="UP001630127"/>
    </source>
</evidence>
<dbReference type="InterPro" id="IPR018607">
    <property type="entry name" value="Ctf8"/>
</dbReference>
<dbReference type="Proteomes" id="UP001630127">
    <property type="component" value="Unassembled WGS sequence"/>
</dbReference>
<organism evidence="1 2">
    <name type="scientific">Cinchona calisaya</name>
    <dbReference type="NCBI Taxonomy" id="153742"/>
    <lineage>
        <taxon>Eukaryota</taxon>
        <taxon>Viridiplantae</taxon>
        <taxon>Streptophyta</taxon>
        <taxon>Embryophyta</taxon>
        <taxon>Tracheophyta</taxon>
        <taxon>Spermatophyta</taxon>
        <taxon>Magnoliopsida</taxon>
        <taxon>eudicotyledons</taxon>
        <taxon>Gunneridae</taxon>
        <taxon>Pentapetalae</taxon>
        <taxon>asterids</taxon>
        <taxon>lamiids</taxon>
        <taxon>Gentianales</taxon>
        <taxon>Rubiaceae</taxon>
        <taxon>Cinchonoideae</taxon>
        <taxon>Cinchoneae</taxon>
        <taxon>Cinchona</taxon>
    </lineage>
</organism>
<dbReference type="Pfam" id="PF09696">
    <property type="entry name" value="Ctf8"/>
    <property type="match status" value="1"/>
</dbReference>
<protein>
    <recommendedName>
        <fullName evidence="3">Chromosome transmission fidelity protein 8</fullName>
    </recommendedName>
</protein>
<accession>A0ABD2ZQ18</accession>
<gene>
    <name evidence="1" type="ORF">ACH5RR_019666</name>
</gene>
<name>A0ABD2ZQ18_9GENT</name>
<evidence type="ECO:0000313" key="1">
    <source>
        <dbReference type="EMBL" id="KAL3521517.1"/>
    </source>
</evidence>
<sequence length="141" mass="15652">MQIKVKCGCGEGKCEEWAIVELQGVVEAQPSFQDRLHNLQIGLLCRPSSQETCTFTVGYHELTGTKVPLKKPMLVLKKVKKEVLDEEVKEATEDKEEDIGIANSRAELEVIGIIRHKILFKTRPKALISSGPQPVAKGKSQ</sequence>
<comment type="caution">
    <text evidence="1">The sequence shown here is derived from an EMBL/GenBank/DDBJ whole genome shotgun (WGS) entry which is preliminary data.</text>
</comment>
<evidence type="ECO:0008006" key="3">
    <source>
        <dbReference type="Google" id="ProtNLM"/>
    </source>
</evidence>
<dbReference type="AlphaFoldDB" id="A0ABD2ZQ18"/>